<dbReference type="AlphaFoldDB" id="G7K6D7"/>
<proteinExistence type="predicted"/>
<dbReference type="STRING" id="3880.G7K6D7"/>
<dbReference type="SMART" id="SM00256">
    <property type="entry name" value="FBOX"/>
    <property type="match status" value="1"/>
</dbReference>
<dbReference type="InterPro" id="IPR050796">
    <property type="entry name" value="SCF_F-box_component"/>
</dbReference>
<dbReference type="PANTHER" id="PTHR31672">
    <property type="entry name" value="BNACNNG10540D PROTEIN"/>
    <property type="match status" value="1"/>
</dbReference>
<reference evidence="6" key="4">
    <citation type="journal article" date="2018" name="Nat. Plants">
        <title>Whole-genome landscape of Medicago truncatula symbiotic genes.</title>
        <authorList>
            <person name="Pecrix Y."/>
            <person name="Staton S.E."/>
            <person name="Sallet E."/>
            <person name="Lelandais-Briere C."/>
            <person name="Moreau S."/>
            <person name="Carrere S."/>
            <person name="Blein T."/>
            <person name="Jardinaud M.F."/>
            <person name="Latrasse D."/>
            <person name="Zouine M."/>
            <person name="Zahm M."/>
            <person name="Kreplak J."/>
            <person name="Mayjonade B."/>
            <person name="Satge C."/>
            <person name="Perez M."/>
            <person name="Cauet S."/>
            <person name="Marande W."/>
            <person name="Chantry-Darmon C."/>
            <person name="Lopez-Roques C."/>
            <person name="Bouchez O."/>
            <person name="Berard A."/>
            <person name="Debelle F."/>
            <person name="Munos S."/>
            <person name="Bendahmane A."/>
            <person name="Berges H."/>
            <person name="Niebel A."/>
            <person name="Buitink J."/>
            <person name="Frugier F."/>
            <person name="Benhamed M."/>
            <person name="Crespi M."/>
            <person name="Gouzy J."/>
            <person name="Gamas P."/>
        </authorList>
    </citation>
    <scope>NUCLEOTIDE SEQUENCE [LARGE SCALE GENOMIC DNA]</scope>
    <source>
        <strain evidence="6">cv. Jemalong A17</strain>
    </source>
</reference>
<dbReference type="OrthoDB" id="765391at2759"/>
<dbReference type="PANTHER" id="PTHR31672:SF13">
    <property type="entry name" value="F-BOX PROTEIN CPR30-LIKE"/>
    <property type="match status" value="1"/>
</dbReference>
<sequence>METMKKTEQYLSIELIIQILLMLPVKSLIRFKCVCKLWFSLISQSDFANSHFQLTAKTHAPRILLITPNLESLSIDLETSLYDDSASYSLNINFLLPQSFTQLDIKGSCRGFILLSCGSCLCLWNPSTGVHKYIPNSLIDCNLDAYHLYGFGYDESRDDYFVLSMSYDPNAYDKLTRLGLFSLRADAWNEIEGDNYFSYCLARENSKVEPFLNGAIHFLNGAIHWLALCYDISTNVILGYHLMQRELLELTLPADITSAPSKVYDLWVFRGCLSLWDMAHDNGTVEIWVMEKYNVTSSWTKTLVLSFDGIPSHYFCPKYDTKSGDIVGTNAGNVLAKYNEKGQLLEHQSYCDNEYGSLVVMYTESLLSIPDGDSGQAKKMKRIRRTRS</sequence>
<dbReference type="Proteomes" id="UP000265566">
    <property type="component" value="Chromosome 5"/>
</dbReference>
<evidence type="ECO:0000313" key="4">
    <source>
        <dbReference type="EnsemblPlants" id="AES98575"/>
    </source>
</evidence>
<keyword evidence="5" id="KW-1185">Reference proteome</keyword>
<dbReference type="EMBL" id="PSQE01000005">
    <property type="protein sequence ID" value="RHN56461.1"/>
    <property type="molecule type" value="Genomic_DNA"/>
</dbReference>
<dbReference type="Gramene" id="rna31867">
    <property type="protein sequence ID" value="RHN56461.1"/>
    <property type="gene ID" value="gene31867"/>
</dbReference>
<dbReference type="Pfam" id="PF00646">
    <property type="entry name" value="F-box"/>
    <property type="match status" value="1"/>
</dbReference>
<dbReference type="Gene3D" id="1.20.1280.50">
    <property type="match status" value="1"/>
</dbReference>
<dbReference type="InterPro" id="IPR017451">
    <property type="entry name" value="F-box-assoc_interact_dom"/>
</dbReference>
<organism evidence="2 5">
    <name type="scientific">Medicago truncatula</name>
    <name type="common">Barrel medic</name>
    <name type="synonym">Medicago tribuloides</name>
    <dbReference type="NCBI Taxonomy" id="3880"/>
    <lineage>
        <taxon>Eukaryota</taxon>
        <taxon>Viridiplantae</taxon>
        <taxon>Streptophyta</taxon>
        <taxon>Embryophyta</taxon>
        <taxon>Tracheophyta</taxon>
        <taxon>Spermatophyta</taxon>
        <taxon>Magnoliopsida</taxon>
        <taxon>eudicotyledons</taxon>
        <taxon>Gunneridae</taxon>
        <taxon>Pentapetalae</taxon>
        <taxon>rosids</taxon>
        <taxon>fabids</taxon>
        <taxon>Fabales</taxon>
        <taxon>Fabaceae</taxon>
        <taxon>Papilionoideae</taxon>
        <taxon>50 kb inversion clade</taxon>
        <taxon>NPAAA clade</taxon>
        <taxon>Hologalegina</taxon>
        <taxon>IRL clade</taxon>
        <taxon>Trifolieae</taxon>
        <taxon>Medicago</taxon>
    </lineage>
</organism>
<dbReference type="PaxDb" id="3880-AES98575"/>
<dbReference type="CDD" id="cd22157">
    <property type="entry name" value="F-box_AtFBW1-like"/>
    <property type="match status" value="1"/>
</dbReference>
<dbReference type="Proteomes" id="UP000002051">
    <property type="component" value="Chromosome 5"/>
</dbReference>
<reference evidence="2 5" key="1">
    <citation type="journal article" date="2011" name="Nature">
        <title>The Medicago genome provides insight into the evolution of rhizobial symbioses.</title>
        <authorList>
            <person name="Young N.D."/>
            <person name="Debelle F."/>
            <person name="Oldroyd G.E."/>
            <person name="Geurts R."/>
            <person name="Cannon S.B."/>
            <person name="Udvardi M.K."/>
            <person name="Benedito V.A."/>
            <person name="Mayer K.F."/>
            <person name="Gouzy J."/>
            <person name="Schoof H."/>
            <person name="Van de Peer Y."/>
            <person name="Proost S."/>
            <person name="Cook D.R."/>
            <person name="Meyers B.C."/>
            <person name="Spannagl M."/>
            <person name="Cheung F."/>
            <person name="De Mita S."/>
            <person name="Krishnakumar V."/>
            <person name="Gundlach H."/>
            <person name="Zhou S."/>
            <person name="Mudge J."/>
            <person name="Bharti A.K."/>
            <person name="Murray J.D."/>
            <person name="Naoumkina M.A."/>
            <person name="Rosen B."/>
            <person name="Silverstein K.A."/>
            <person name="Tang H."/>
            <person name="Rombauts S."/>
            <person name="Zhao P.X."/>
            <person name="Zhou P."/>
            <person name="Barbe V."/>
            <person name="Bardou P."/>
            <person name="Bechner M."/>
            <person name="Bellec A."/>
            <person name="Berger A."/>
            <person name="Berges H."/>
            <person name="Bidwell S."/>
            <person name="Bisseling T."/>
            <person name="Choisne N."/>
            <person name="Couloux A."/>
            <person name="Denny R."/>
            <person name="Deshpande S."/>
            <person name="Dai X."/>
            <person name="Doyle J.J."/>
            <person name="Dudez A.M."/>
            <person name="Farmer A.D."/>
            <person name="Fouteau S."/>
            <person name="Franken C."/>
            <person name="Gibelin C."/>
            <person name="Gish J."/>
            <person name="Goldstein S."/>
            <person name="Gonzalez A.J."/>
            <person name="Green P.J."/>
            <person name="Hallab A."/>
            <person name="Hartog M."/>
            <person name="Hua A."/>
            <person name="Humphray S.J."/>
            <person name="Jeong D.H."/>
            <person name="Jing Y."/>
            <person name="Jocker A."/>
            <person name="Kenton S.M."/>
            <person name="Kim D.J."/>
            <person name="Klee K."/>
            <person name="Lai H."/>
            <person name="Lang C."/>
            <person name="Lin S."/>
            <person name="Macmil S.L."/>
            <person name="Magdelenat G."/>
            <person name="Matthews L."/>
            <person name="McCorrison J."/>
            <person name="Monaghan E.L."/>
            <person name="Mun J.H."/>
            <person name="Najar F.Z."/>
            <person name="Nicholson C."/>
            <person name="Noirot C."/>
            <person name="O'Bleness M."/>
            <person name="Paule C.R."/>
            <person name="Poulain J."/>
            <person name="Prion F."/>
            <person name="Qin B."/>
            <person name="Qu C."/>
            <person name="Retzel E.F."/>
            <person name="Riddle C."/>
            <person name="Sallet E."/>
            <person name="Samain S."/>
            <person name="Samson N."/>
            <person name="Sanders I."/>
            <person name="Saurat O."/>
            <person name="Scarpelli C."/>
            <person name="Schiex T."/>
            <person name="Segurens B."/>
            <person name="Severin A.J."/>
            <person name="Sherrier D.J."/>
            <person name="Shi R."/>
            <person name="Sims S."/>
            <person name="Singer S.R."/>
            <person name="Sinharoy S."/>
            <person name="Sterck L."/>
            <person name="Viollet A."/>
            <person name="Wang B.B."/>
            <person name="Wang K."/>
            <person name="Wang M."/>
            <person name="Wang X."/>
            <person name="Warfsmann J."/>
            <person name="Weissenbach J."/>
            <person name="White D.D."/>
            <person name="White J.D."/>
            <person name="Wiley G.B."/>
            <person name="Wincker P."/>
            <person name="Xing Y."/>
            <person name="Yang L."/>
            <person name="Yao Z."/>
            <person name="Ying F."/>
            <person name="Zhai J."/>
            <person name="Zhou L."/>
            <person name="Zuber A."/>
            <person name="Denarie J."/>
            <person name="Dixon R.A."/>
            <person name="May G.D."/>
            <person name="Schwartz D.C."/>
            <person name="Rogers J."/>
            <person name="Quetier F."/>
            <person name="Town C.D."/>
            <person name="Roe B.A."/>
        </authorList>
    </citation>
    <scope>NUCLEOTIDE SEQUENCE [LARGE SCALE GENOMIC DNA]</scope>
    <source>
        <strain evidence="2">A17</strain>
        <strain evidence="4 5">cv. Jemalong A17</strain>
    </source>
</reference>
<dbReference type="EnsemblPlants" id="AES98575">
    <property type="protein sequence ID" value="AES98575"/>
    <property type="gene ID" value="MTR_5g070130"/>
</dbReference>
<protein>
    <submittedName>
        <fullName evidence="2">F-box protein interaction domain protein</fullName>
    </submittedName>
    <submittedName>
        <fullName evidence="3">Putative F-box domain-containing protein</fullName>
    </submittedName>
</protein>
<evidence type="ECO:0000313" key="5">
    <source>
        <dbReference type="Proteomes" id="UP000002051"/>
    </source>
</evidence>
<dbReference type="HOGENOM" id="CLU_027176_3_0_1"/>
<dbReference type="InterPro" id="IPR006527">
    <property type="entry name" value="F-box-assoc_dom_typ1"/>
</dbReference>
<dbReference type="InterPro" id="IPR036047">
    <property type="entry name" value="F-box-like_dom_sf"/>
</dbReference>
<reference evidence="3" key="5">
    <citation type="journal article" date="2018" name="Nat. Plants">
        <title>Whole-genome landscape of Medicago truncatula symbiotic genes.</title>
        <authorList>
            <person name="Pecrix Y."/>
            <person name="Gamas P."/>
            <person name="Carrere S."/>
        </authorList>
    </citation>
    <scope>NUCLEOTIDE SEQUENCE</scope>
    <source>
        <tissue evidence="3">Leaves</tissue>
    </source>
</reference>
<gene>
    <name evidence="4" type="primary">11405811</name>
    <name evidence="2" type="ordered locus">MTR_5g070130</name>
    <name evidence="3" type="ORF">MtrunA17_Chr5g0429741</name>
</gene>
<dbReference type="EMBL" id="CM001221">
    <property type="protein sequence ID" value="AES98575.2"/>
    <property type="molecule type" value="Genomic_DNA"/>
</dbReference>
<reference evidence="2 5" key="2">
    <citation type="journal article" date="2014" name="BMC Genomics">
        <title>An improved genome release (version Mt4.0) for the model legume Medicago truncatula.</title>
        <authorList>
            <person name="Tang H."/>
            <person name="Krishnakumar V."/>
            <person name="Bidwell S."/>
            <person name="Rosen B."/>
            <person name="Chan A."/>
            <person name="Zhou S."/>
            <person name="Gentzbittel L."/>
            <person name="Childs K.L."/>
            <person name="Yandell M."/>
            <person name="Gundlach H."/>
            <person name="Mayer K.F."/>
            <person name="Schwartz D.C."/>
            <person name="Town C.D."/>
        </authorList>
    </citation>
    <scope>GENOME REANNOTATION</scope>
    <source>
        <strain evidence="4 5">cv. Jemalong A17</strain>
    </source>
</reference>
<dbReference type="Pfam" id="PF07734">
    <property type="entry name" value="FBA_1"/>
    <property type="match status" value="1"/>
</dbReference>
<evidence type="ECO:0000259" key="1">
    <source>
        <dbReference type="SMART" id="SM00256"/>
    </source>
</evidence>
<feature type="domain" description="F-box" evidence="1">
    <location>
        <begin position="11"/>
        <end position="51"/>
    </location>
</feature>
<reference evidence="4" key="3">
    <citation type="submission" date="2015-04" db="UniProtKB">
        <authorList>
            <consortium name="EnsemblPlants"/>
        </authorList>
    </citation>
    <scope>IDENTIFICATION</scope>
    <source>
        <strain evidence="4">cv. Jemalong A17</strain>
    </source>
</reference>
<dbReference type="NCBIfam" id="TIGR01640">
    <property type="entry name" value="F_box_assoc_1"/>
    <property type="match status" value="1"/>
</dbReference>
<accession>A0A0C3XNI8</accession>
<dbReference type="KEGG" id="mtr:11405811"/>
<evidence type="ECO:0000313" key="2">
    <source>
        <dbReference type="EMBL" id="AES98575.2"/>
    </source>
</evidence>
<evidence type="ECO:0000313" key="6">
    <source>
        <dbReference type="Proteomes" id="UP000265566"/>
    </source>
</evidence>
<dbReference type="SUPFAM" id="SSF81383">
    <property type="entry name" value="F-box domain"/>
    <property type="match status" value="1"/>
</dbReference>
<name>G7K6D7_MEDTR</name>
<accession>G7K6D7</accession>
<dbReference type="InterPro" id="IPR001810">
    <property type="entry name" value="F-box_dom"/>
</dbReference>
<evidence type="ECO:0000313" key="3">
    <source>
        <dbReference type="EMBL" id="RHN56461.1"/>
    </source>
</evidence>